<evidence type="ECO:0000256" key="1">
    <source>
        <dbReference type="SAM" id="MobiDB-lite"/>
    </source>
</evidence>
<name>A0A8J9WFC0_BRALA</name>
<protein>
    <submittedName>
        <fullName evidence="2">Hypp5543 protein</fullName>
    </submittedName>
</protein>
<feature type="region of interest" description="Disordered" evidence="1">
    <location>
        <begin position="248"/>
        <end position="271"/>
    </location>
</feature>
<organism evidence="2 3">
    <name type="scientific">Branchiostoma lanceolatum</name>
    <name type="common">Common lancelet</name>
    <name type="synonym">Amphioxus lanceolatum</name>
    <dbReference type="NCBI Taxonomy" id="7740"/>
    <lineage>
        <taxon>Eukaryota</taxon>
        <taxon>Metazoa</taxon>
        <taxon>Chordata</taxon>
        <taxon>Cephalochordata</taxon>
        <taxon>Leptocardii</taxon>
        <taxon>Amphioxiformes</taxon>
        <taxon>Branchiostomatidae</taxon>
        <taxon>Branchiostoma</taxon>
    </lineage>
</organism>
<accession>A0A8J9WFC0</accession>
<proteinExistence type="predicted"/>
<keyword evidence="3" id="KW-1185">Reference proteome</keyword>
<evidence type="ECO:0000313" key="3">
    <source>
        <dbReference type="Proteomes" id="UP000838412"/>
    </source>
</evidence>
<gene>
    <name evidence="2" type="primary">Hypp5543</name>
    <name evidence="2" type="ORF">BLAG_LOCUS2910</name>
</gene>
<evidence type="ECO:0000313" key="2">
    <source>
        <dbReference type="EMBL" id="CAH1238213.1"/>
    </source>
</evidence>
<dbReference type="EMBL" id="OV696695">
    <property type="protein sequence ID" value="CAH1238213.1"/>
    <property type="molecule type" value="Genomic_DNA"/>
</dbReference>
<dbReference type="OrthoDB" id="10033283at2759"/>
<sequence length="271" mass="29870">MGTGTSSSRSSMAFLEDRIGHEFLLVRHPAKAHHYKLGSMLSDGGTDNTGNTILISHTGSTIASRLSPSITDDQFAGDLLDWPKMGPAITDIIGSGWNAGGQLQARVFPLEFDVSAEAVNFEGRWFNHCRLYSIDEQHFWKRLKGKKVEQDAPGIQGKVRFFIITEAYVAKSVGQLRQKSLDASAGIGLPQASSEEGASAGVRLEYQRASHQVFKQIGEAALAFKIVEVKYDMFGIIQHMNLVHNPRQHYTLDPQTGDTPKQPSPKKKEFA</sequence>
<dbReference type="Proteomes" id="UP000838412">
    <property type="component" value="Chromosome 10"/>
</dbReference>
<reference evidence="2" key="1">
    <citation type="submission" date="2022-01" db="EMBL/GenBank/DDBJ databases">
        <authorList>
            <person name="Braso-Vives M."/>
        </authorList>
    </citation>
    <scope>NUCLEOTIDE SEQUENCE</scope>
</reference>
<dbReference type="AlphaFoldDB" id="A0A8J9WFC0"/>